<dbReference type="PROSITE" id="PS50864">
    <property type="entry name" value="SAND"/>
    <property type="match status" value="1"/>
</dbReference>
<dbReference type="GO" id="GO:0005634">
    <property type="term" value="C:nucleus"/>
    <property type="evidence" value="ECO:0007669"/>
    <property type="project" value="TreeGrafter"/>
</dbReference>
<organism evidence="6 7">
    <name type="scientific">Scomber scombrus</name>
    <name type="common">Atlantic mackerel</name>
    <name type="synonym">Scomber vernalis</name>
    <dbReference type="NCBI Taxonomy" id="13677"/>
    <lineage>
        <taxon>Eukaryota</taxon>
        <taxon>Metazoa</taxon>
        <taxon>Chordata</taxon>
        <taxon>Craniata</taxon>
        <taxon>Vertebrata</taxon>
        <taxon>Euteleostomi</taxon>
        <taxon>Actinopterygii</taxon>
        <taxon>Neopterygii</taxon>
        <taxon>Teleostei</taxon>
        <taxon>Neoteleostei</taxon>
        <taxon>Acanthomorphata</taxon>
        <taxon>Pelagiaria</taxon>
        <taxon>Scombriformes</taxon>
        <taxon>Scombridae</taxon>
        <taxon>Scomber</taxon>
    </lineage>
</organism>
<dbReference type="EMBL" id="CAWUFR010000064">
    <property type="protein sequence ID" value="CAK6963367.1"/>
    <property type="molecule type" value="Genomic_DNA"/>
</dbReference>
<comment type="caution">
    <text evidence="6">The sequence shown here is derived from an EMBL/GenBank/DDBJ whole genome shotgun (WGS) entry which is preliminary data.</text>
</comment>
<feature type="compositionally biased region" description="Acidic residues" evidence="4">
    <location>
        <begin position="173"/>
        <end position="183"/>
    </location>
</feature>
<reference evidence="6 7" key="1">
    <citation type="submission" date="2024-01" db="EMBL/GenBank/DDBJ databases">
        <authorList>
            <person name="Alioto T."/>
            <person name="Alioto T."/>
            <person name="Gomez Garrido J."/>
        </authorList>
    </citation>
    <scope>NUCLEOTIDE SEQUENCE [LARGE SCALE GENOMIC DNA]</scope>
</reference>
<dbReference type="AlphaFoldDB" id="A0AAV1NUV3"/>
<dbReference type="Proteomes" id="UP001314229">
    <property type="component" value="Unassembled WGS sequence"/>
</dbReference>
<dbReference type="SMART" id="SM00258">
    <property type="entry name" value="SAND"/>
    <property type="match status" value="1"/>
</dbReference>
<dbReference type="Pfam" id="PF01342">
    <property type="entry name" value="SAND"/>
    <property type="match status" value="1"/>
</dbReference>
<feature type="region of interest" description="Disordered" evidence="4">
    <location>
        <begin position="150"/>
        <end position="257"/>
    </location>
</feature>
<sequence>MQHRYECNSLNKSCSENSEEEQDRDRRSSQRFTKRIRYNEDDYEYVEEEEEEEEEEEVQEDNEQPGPSTQYTPTYTTQEKRFLPVTCGTKKGIMDVNKLSRGEECIESDGRQFAPPAFEDFGGKGPSKKWKTSIFLGNKPLQFWFEQGSLTTKGYKKRGNETAKRRRILSSDSESESSSEESEISLQTAEETVEDHVKDEDLDPGSEELAHDTQEEEEEERVGDENGGEVVEEKDKMEKDIPANADNDSEESETKSIISAAKKSALQTILQVLVKRLPEMSDPPVIGGIKEENGEEFSEHVLLSNDSEEDEQREIKTEAVNSSPSAPPSLDIKPADKDNLQGPEVGELDAGHCGEKEEEWRKRAVGLAMQRSLSECFEDCDSANNDHLDMPKSEDSGQAIANENISDANTSLIGGFKEESVEAMSVDPSIIPASVLVKCTSENSGRTDVIISGHNAAQLEELEQVERCCQTVQLSYVLEGPCSGPSADCDLDAMDLDQLKKKKIKMQLKVLKLQEEYYALKIRRYKQ</sequence>
<proteinExistence type="predicted"/>
<dbReference type="SUPFAM" id="SSF63763">
    <property type="entry name" value="SAND domain-like"/>
    <property type="match status" value="1"/>
</dbReference>
<evidence type="ECO:0000256" key="4">
    <source>
        <dbReference type="SAM" id="MobiDB-lite"/>
    </source>
</evidence>
<dbReference type="InterPro" id="IPR000770">
    <property type="entry name" value="SAND_dom"/>
</dbReference>
<dbReference type="PANTHER" id="PTHR10417:SF9">
    <property type="entry name" value="SP140 NUCLEAR BODY PROTEIN"/>
    <property type="match status" value="1"/>
</dbReference>
<name>A0AAV1NUV3_SCOSC</name>
<evidence type="ECO:0000256" key="3">
    <source>
        <dbReference type="ARBA" id="ARBA00023242"/>
    </source>
</evidence>
<keyword evidence="2" id="KW-0804">Transcription</keyword>
<feature type="compositionally biased region" description="Acidic residues" evidence="4">
    <location>
        <begin position="214"/>
        <end position="230"/>
    </location>
</feature>
<dbReference type="InterPro" id="IPR010919">
    <property type="entry name" value="SAND-like_dom_sf"/>
</dbReference>
<keyword evidence="1" id="KW-0805">Transcription regulation</keyword>
<feature type="domain" description="SAND" evidence="5">
    <location>
        <begin position="72"/>
        <end position="151"/>
    </location>
</feature>
<dbReference type="GO" id="GO:0046872">
    <property type="term" value="F:metal ion binding"/>
    <property type="evidence" value="ECO:0007669"/>
    <property type="project" value="UniProtKB-KW"/>
</dbReference>
<feature type="compositionally biased region" description="Basic and acidic residues" evidence="4">
    <location>
        <begin position="231"/>
        <end position="241"/>
    </location>
</feature>
<dbReference type="GO" id="GO:0006357">
    <property type="term" value="P:regulation of transcription by RNA polymerase II"/>
    <property type="evidence" value="ECO:0007669"/>
    <property type="project" value="TreeGrafter"/>
</dbReference>
<evidence type="ECO:0000256" key="1">
    <source>
        <dbReference type="ARBA" id="ARBA00023015"/>
    </source>
</evidence>
<dbReference type="Gene3D" id="3.10.390.10">
    <property type="entry name" value="SAND domain-like"/>
    <property type="match status" value="1"/>
</dbReference>
<evidence type="ECO:0000256" key="2">
    <source>
        <dbReference type="ARBA" id="ARBA00023163"/>
    </source>
</evidence>
<keyword evidence="3" id="KW-0539">Nucleus</keyword>
<dbReference type="PANTHER" id="PTHR10417">
    <property type="entry name" value="GLUCOCORTICOID MODULATORY ELEMENT-BINDING PROTEIN"/>
    <property type="match status" value="1"/>
</dbReference>
<gene>
    <name evidence="6" type="ORF">FSCOSCO3_A004602</name>
</gene>
<feature type="region of interest" description="Disordered" evidence="4">
    <location>
        <begin position="1"/>
        <end position="77"/>
    </location>
</feature>
<feature type="compositionally biased region" description="Acidic residues" evidence="4">
    <location>
        <begin position="41"/>
        <end position="63"/>
    </location>
</feature>
<evidence type="ECO:0000313" key="6">
    <source>
        <dbReference type="EMBL" id="CAK6963367.1"/>
    </source>
</evidence>
<accession>A0AAV1NUV3</accession>
<evidence type="ECO:0000259" key="5">
    <source>
        <dbReference type="PROSITE" id="PS50864"/>
    </source>
</evidence>
<feature type="compositionally biased region" description="Low complexity" evidence="4">
    <location>
        <begin position="64"/>
        <end position="77"/>
    </location>
</feature>
<dbReference type="GO" id="GO:0000978">
    <property type="term" value="F:RNA polymerase II cis-regulatory region sequence-specific DNA binding"/>
    <property type="evidence" value="ECO:0007669"/>
    <property type="project" value="TreeGrafter"/>
</dbReference>
<evidence type="ECO:0000313" key="7">
    <source>
        <dbReference type="Proteomes" id="UP001314229"/>
    </source>
</evidence>
<protein>
    <submittedName>
        <fullName evidence="6">Uncharacterized protein LOC128378668</fullName>
    </submittedName>
</protein>
<keyword evidence="7" id="KW-1185">Reference proteome</keyword>
<feature type="region of interest" description="Disordered" evidence="4">
    <location>
        <begin position="303"/>
        <end position="337"/>
    </location>
</feature>